<reference evidence="3" key="1">
    <citation type="journal article" date="2013" name="Nature">
        <title>Draft genome of the wheat A-genome progenitor Triticum urartu.</title>
        <authorList>
            <person name="Ling H.Q."/>
            <person name="Zhao S."/>
            <person name="Liu D."/>
            <person name="Wang J."/>
            <person name="Sun H."/>
            <person name="Zhang C."/>
            <person name="Fan H."/>
            <person name="Li D."/>
            <person name="Dong L."/>
            <person name="Tao Y."/>
            <person name="Gao C."/>
            <person name="Wu H."/>
            <person name="Li Y."/>
            <person name="Cui Y."/>
            <person name="Guo X."/>
            <person name="Zheng S."/>
            <person name="Wang B."/>
            <person name="Yu K."/>
            <person name="Liang Q."/>
            <person name="Yang W."/>
            <person name="Lou X."/>
            <person name="Chen J."/>
            <person name="Feng M."/>
            <person name="Jian J."/>
            <person name="Zhang X."/>
            <person name="Luo G."/>
            <person name="Jiang Y."/>
            <person name="Liu J."/>
            <person name="Wang Z."/>
            <person name="Sha Y."/>
            <person name="Zhang B."/>
            <person name="Wu H."/>
            <person name="Tang D."/>
            <person name="Shen Q."/>
            <person name="Xue P."/>
            <person name="Zou S."/>
            <person name="Wang X."/>
            <person name="Liu X."/>
            <person name="Wang F."/>
            <person name="Yang Y."/>
            <person name="An X."/>
            <person name="Dong Z."/>
            <person name="Zhang K."/>
            <person name="Zhang X."/>
            <person name="Luo M.C."/>
            <person name="Dvorak J."/>
            <person name="Tong Y."/>
            <person name="Wang J."/>
            <person name="Yang H."/>
            <person name="Li Z."/>
            <person name="Wang D."/>
            <person name="Zhang A."/>
            <person name="Wang J."/>
        </authorList>
    </citation>
    <scope>NUCLEOTIDE SEQUENCE</scope>
    <source>
        <strain evidence="3">cv. G1812</strain>
    </source>
</reference>
<dbReference type="Gramene" id="TuG1812G0500005145.01.T01">
    <property type="protein sequence ID" value="TuG1812G0500005145.01.T01.cds338545"/>
    <property type="gene ID" value="TuG1812G0500005145.01"/>
</dbReference>
<reference evidence="2" key="3">
    <citation type="submission" date="2022-06" db="UniProtKB">
        <authorList>
            <consortium name="EnsemblPlants"/>
        </authorList>
    </citation>
    <scope>IDENTIFICATION</scope>
</reference>
<accession>A0A8R7QKZ6</accession>
<reference evidence="2" key="2">
    <citation type="submission" date="2018-03" db="EMBL/GenBank/DDBJ databases">
        <title>The Triticum urartu genome reveals the dynamic nature of wheat genome evolution.</title>
        <authorList>
            <person name="Ling H."/>
            <person name="Ma B."/>
            <person name="Shi X."/>
            <person name="Liu H."/>
            <person name="Dong L."/>
            <person name="Sun H."/>
            <person name="Cao Y."/>
            <person name="Gao Q."/>
            <person name="Zheng S."/>
            <person name="Li Y."/>
            <person name="Yu Y."/>
            <person name="Du H."/>
            <person name="Qi M."/>
            <person name="Li Y."/>
            <person name="Yu H."/>
            <person name="Cui Y."/>
            <person name="Wang N."/>
            <person name="Chen C."/>
            <person name="Wu H."/>
            <person name="Zhao Y."/>
            <person name="Zhang J."/>
            <person name="Li Y."/>
            <person name="Zhou W."/>
            <person name="Zhang B."/>
            <person name="Hu W."/>
            <person name="Eijk M."/>
            <person name="Tang J."/>
            <person name="Witsenboer H."/>
            <person name="Zhao S."/>
            <person name="Li Z."/>
            <person name="Zhang A."/>
            <person name="Wang D."/>
            <person name="Liang C."/>
        </authorList>
    </citation>
    <scope>NUCLEOTIDE SEQUENCE [LARGE SCALE GENOMIC DNA]</scope>
    <source>
        <strain evidence="2">cv. G1812</strain>
    </source>
</reference>
<evidence type="ECO:0000313" key="2">
    <source>
        <dbReference type="EnsemblPlants" id="TuG1812G0500005145.01.T01.cds338545"/>
    </source>
</evidence>
<dbReference type="Proteomes" id="UP000015106">
    <property type="component" value="Chromosome 5"/>
</dbReference>
<feature type="region of interest" description="Disordered" evidence="1">
    <location>
        <begin position="1"/>
        <end position="85"/>
    </location>
</feature>
<name>A0A8R7QKZ6_TRIUA</name>
<sequence>LQHEGRKSHTTPHPCLPWSKHRPHKENVTSEWSATEPVQGMVYPEQPPLAPKSSQPAPHNLATVRPDQPARTATSARTGLSSQQQ</sequence>
<protein>
    <submittedName>
        <fullName evidence="2">Uncharacterized protein</fullName>
    </submittedName>
</protein>
<dbReference type="AlphaFoldDB" id="A0A8R7QKZ6"/>
<evidence type="ECO:0000256" key="1">
    <source>
        <dbReference type="SAM" id="MobiDB-lite"/>
    </source>
</evidence>
<keyword evidence="3" id="KW-1185">Reference proteome</keyword>
<evidence type="ECO:0000313" key="3">
    <source>
        <dbReference type="Proteomes" id="UP000015106"/>
    </source>
</evidence>
<dbReference type="EnsemblPlants" id="TuG1812G0500005145.01.T01">
    <property type="protein sequence ID" value="TuG1812G0500005145.01.T01.cds338545"/>
    <property type="gene ID" value="TuG1812G0500005145.01"/>
</dbReference>
<proteinExistence type="predicted"/>
<feature type="compositionally biased region" description="Polar residues" evidence="1">
    <location>
        <begin position="71"/>
        <end position="85"/>
    </location>
</feature>
<organism evidence="2 3">
    <name type="scientific">Triticum urartu</name>
    <name type="common">Red wild einkorn</name>
    <name type="synonym">Crithodium urartu</name>
    <dbReference type="NCBI Taxonomy" id="4572"/>
    <lineage>
        <taxon>Eukaryota</taxon>
        <taxon>Viridiplantae</taxon>
        <taxon>Streptophyta</taxon>
        <taxon>Embryophyta</taxon>
        <taxon>Tracheophyta</taxon>
        <taxon>Spermatophyta</taxon>
        <taxon>Magnoliopsida</taxon>
        <taxon>Liliopsida</taxon>
        <taxon>Poales</taxon>
        <taxon>Poaceae</taxon>
        <taxon>BOP clade</taxon>
        <taxon>Pooideae</taxon>
        <taxon>Triticodae</taxon>
        <taxon>Triticeae</taxon>
        <taxon>Triticinae</taxon>
        <taxon>Triticum</taxon>
    </lineage>
</organism>